<dbReference type="Pfam" id="PF13620">
    <property type="entry name" value="CarboxypepD_reg"/>
    <property type="match status" value="1"/>
</dbReference>
<proteinExistence type="predicted"/>
<dbReference type="SUPFAM" id="SSF56935">
    <property type="entry name" value="Porins"/>
    <property type="match status" value="1"/>
</dbReference>
<comment type="subcellular location">
    <subcellularLocation>
        <location evidence="1">Cell outer membrane</location>
    </subcellularLocation>
</comment>
<organism evidence="5 6">
    <name type="scientific">Myxococcus landrumensis</name>
    <dbReference type="NCBI Taxonomy" id="2813577"/>
    <lineage>
        <taxon>Bacteria</taxon>
        <taxon>Pseudomonadati</taxon>
        <taxon>Myxococcota</taxon>
        <taxon>Myxococcia</taxon>
        <taxon>Myxococcales</taxon>
        <taxon>Cystobacterineae</taxon>
        <taxon>Myxococcaceae</taxon>
        <taxon>Myxococcus</taxon>
    </lineage>
</organism>
<keyword evidence="2" id="KW-0472">Membrane</keyword>
<evidence type="ECO:0000313" key="5">
    <source>
        <dbReference type="EMBL" id="QSQ11207.1"/>
    </source>
</evidence>
<keyword evidence="4" id="KW-0732">Signal</keyword>
<dbReference type="EMBL" id="CP071091">
    <property type="protein sequence ID" value="QSQ11207.1"/>
    <property type="molecule type" value="Genomic_DNA"/>
</dbReference>
<evidence type="ECO:0000256" key="4">
    <source>
        <dbReference type="SAM" id="SignalP"/>
    </source>
</evidence>
<dbReference type="SUPFAM" id="SSF49464">
    <property type="entry name" value="Carboxypeptidase regulatory domain-like"/>
    <property type="match status" value="1"/>
</dbReference>
<feature type="signal peptide" evidence="4">
    <location>
        <begin position="1"/>
        <end position="27"/>
    </location>
</feature>
<sequence length="692" mass="75735">MPRLHVARPAHGIALVMLLMLPRFAGAANRVTGVVRDAETGMPVPSVIMWAQGTAGPEVYWSSTDAQGVYDFPHLPPDNYFIQLSAMYYADFFVDDIKPREGGTLQVDVTLPRWEPRERREDSAAAFNSPAAPTPYSFTNSLASWFPLGRPHPGASATRSIERTFEQSPFIVDTSAGLAALGASTLDNDFVLNGLSTTDGLFGFNALPLSTSLLSDGMELRAQAESSTTGHFTGAVFAANTPGPSRELQGTLFAHWAPGVLQGSRCGVRRADPLRGTPWHQGDFGATLRIPIIENRLHGFFGVAPALGRVRPSSSRGNFVDQRDLQGLARLTYQPDDQSSLSLMYARTSSALKWADAVEDRAVTLGSQMVDLTYRSVLLYEAASVLLQARWMGQSLSHDTPQAPPTGETCGDTLLDALAGCGIQDRATRRLQARARATFTLSDMHAFELRLGVDDLEHEATRSLEAPSETKLGRTAINGLFLYTFEFARGFEVLAGVQFDRQQLDVPDAASPHGSSQWSPHLAFTLSPFHRNKSKFYVSLTRRHGWLPLGLVEPEVVEGRAQPVAVDPSLNPTTQPELAVGFQLQLPVETSLRGDFVRRWLDDGVSFMRDTELGQLRLVNPGRGSASELPRAKRDHHSVTVQVAREAQQGLQARMAYTWSHLQGDLLQPLSSRSPLSLPLVDRRHVIKLLAA</sequence>
<dbReference type="Proteomes" id="UP000663090">
    <property type="component" value="Chromosome"/>
</dbReference>
<dbReference type="Gene3D" id="2.40.170.20">
    <property type="entry name" value="TonB-dependent receptor, beta-barrel domain"/>
    <property type="match status" value="1"/>
</dbReference>
<keyword evidence="6" id="KW-1185">Reference proteome</keyword>
<evidence type="ECO:0000313" key="6">
    <source>
        <dbReference type="Proteomes" id="UP000663090"/>
    </source>
</evidence>
<dbReference type="Gene3D" id="2.60.40.1120">
    <property type="entry name" value="Carboxypeptidase-like, regulatory domain"/>
    <property type="match status" value="1"/>
</dbReference>
<keyword evidence="3" id="KW-0998">Cell outer membrane</keyword>
<protein>
    <submittedName>
        <fullName evidence="5">Carboxypeptidase regulatory-like domain-containing protein</fullName>
    </submittedName>
</protein>
<gene>
    <name evidence="5" type="ORF">JY572_22580</name>
</gene>
<dbReference type="RefSeq" id="WP_206712964.1">
    <property type="nucleotide sequence ID" value="NZ_CP071091.1"/>
</dbReference>
<dbReference type="InterPro" id="IPR008969">
    <property type="entry name" value="CarboxyPept-like_regulatory"/>
</dbReference>
<evidence type="ECO:0000256" key="1">
    <source>
        <dbReference type="ARBA" id="ARBA00004442"/>
    </source>
</evidence>
<reference evidence="5 6" key="1">
    <citation type="submission" date="2021-02" db="EMBL/GenBank/DDBJ databases">
        <title>De Novo genome assembly of isolated myxobacteria.</title>
        <authorList>
            <person name="Stevens D.C."/>
        </authorList>
    </citation>
    <scope>NUCLEOTIDE SEQUENCE [LARGE SCALE GENOMIC DNA]</scope>
    <source>
        <strain evidence="5 6">SCHIC003</strain>
    </source>
</reference>
<dbReference type="InterPro" id="IPR036942">
    <property type="entry name" value="Beta-barrel_TonB_sf"/>
</dbReference>
<feature type="chain" id="PRO_5046680356" evidence="4">
    <location>
        <begin position="28"/>
        <end position="692"/>
    </location>
</feature>
<evidence type="ECO:0000256" key="3">
    <source>
        <dbReference type="ARBA" id="ARBA00023237"/>
    </source>
</evidence>
<accession>A0ABX7MXM6</accession>
<name>A0ABX7MXM6_9BACT</name>
<evidence type="ECO:0000256" key="2">
    <source>
        <dbReference type="ARBA" id="ARBA00023136"/>
    </source>
</evidence>